<feature type="domain" description="HTH araC/xylS-type" evidence="4">
    <location>
        <begin position="226"/>
        <end position="324"/>
    </location>
</feature>
<dbReference type="PROSITE" id="PS01124">
    <property type="entry name" value="HTH_ARAC_FAMILY_2"/>
    <property type="match status" value="1"/>
</dbReference>
<dbReference type="InterPro" id="IPR018060">
    <property type="entry name" value="HTH_AraC"/>
</dbReference>
<dbReference type="SUPFAM" id="SSF51215">
    <property type="entry name" value="Regulatory protein AraC"/>
    <property type="match status" value="1"/>
</dbReference>
<protein>
    <submittedName>
        <fullName evidence="5">Transcriptional regulator, AraC family</fullName>
    </submittedName>
</protein>
<dbReference type="Gene3D" id="1.10.10.60">
    <property type="entry name" value="Homeodomain-like"/>
    <property type="match status" value="1"/>
</dbReference>
<dbReference type="PRINTS" id="PR00032">
    <property type="entry name" value="HTHARAC"/>
</dbReference>
<evidence type="ECO:0000313" key="6">
    <source>
        <dbReference type="Proteomes" id="UP000320300"/>
    </source>
</evidence>
<sequence length="329" mass="38028">MDLPAILGILLILSEVVMLVSSQKPIHIRTKRALKKKVNNIPTLRDDGFKLIMSYYDSKEYDKKNINDFYIHGLADDTYEIQMPLPSHRQIQHSIILVTAGALEASSGFDNYIIEKNMMIVIPAGQITSLSFMSEDIEVYYLHFSDTYLSHSKVDLSEWLIRPVIKFADAELGHLLVLLKRMQQLNEDEKNADVIKLYLTTLLAEMKQSSNFRLRINFPAHERLTMEFKKLINYHITKDKSVSFYAEKLNVTPNHLNKSVKTTLSRSASELIDEMLILEAKILMQKNNLSISEIAFKIGFEDLSYFGRFFKKHTAHTPTEYRNMIDLSE</sequence>
<evidence type="ECO:0000259" key="4">
    <source>
        <dbReference type="PROSITE" id="PS01124"/>
    </source>
</evidence>
<proteinExistence type="predicted"/>
<dbReference type="GO" id="GO:0043565">
    <property type="term" value="F:sequence-specific DNA binding"/>
    <property type="evidence" value="ECO:0007669"/>
    <property type="project" value="InterPro"/>
</dbReference>
<accession>A0A521E6E2</accession>
<evidence type="ECO:0000313" key="5">
    <source>
        <dbReference type="EMBL" id="SMO78750.1"/>
    </source>
</evidence>
<evidence type="ECO:0000256" key="1">
    <source>
        <dbReference type="ARBA" id="ARBA00023015"/>
    </source>
</evidence>
<dbReference type="PANTHER" id="PTHR43280">
    <property type="entry name" value="ARAC-FAMILY TRANSCRIPTIONAL REGULATOR"/>
    <property type="match status" value="1"/>
</dbReference>
<dbReference type="InterPro" id="IPR009057">
    <property type="entry name" value="Homeodomain-like_sf"/>
</dbReference>
<dbReference type="AlphaFoldDB" id="A0A521E6E2"/>
<dbReference type="InterPro" id="IPR020449">
    <property type="entry name" value="Tscrpt_reg_AraC-type_HTH"/>
</dbReference>
<dbReference type="EMBL" id="FXTN01000007">
    <property type="protein sequence ID" value="SMO78750.1"/>
    <property type="molecule type" value="Genomic_DNA"/>
</dbReference>
<evidence type="ECO:0000256" key="3">
    <source>
        <dbReference type="ARBA" id="ARBA00023163"/>
    </source>
</evidence>
<dbReference type="InterPro" id="IPR037923">
    <property type="entry name" value="HTH-like"/>
</dbReference>
<keyword evidence="3" id="KW-0804">Transcription</keyword>
<keyword evidence="6" id="KW-1185">Reference proteome</keyword>
<evidence type="ECO:0000256" key="2">
    <source>
        <dbReference type="ARBA" id="ARBA00023125"/>
    </source>
</evidence>
<name>A0A521E6E2_9SPHI</name>
<dbReference type="OrthoDB" id="2585681at2"/>
<dbReference type="SUPFAM" id="SSF46689">
    <property type="entry name" value="Homeodomain-like"/>
    <property type="match status" value="1"/>
</dbReference>
<keyword evidence="2" id="KW-0238">DNA-binding</keyword>
<dbReference type="Proteomes" id="UP000320300">
    <property type="component" value="Unassembled WGS sequence"/>
</dbReference>
<dbReference type="Pfam" id="PF12833">
    <property type="entry name" value="HTH_18"/>
    <property type="match status" value="1"/>
</dbReference>
<organism evidence="5 6">
    <name type="scientific">Pedobacter westerhofensis</name>
    <dbReference type="NCBI Taxonomy" id="425512"/>
    <lineage>
        <taxon>Bacteria</taxon>
        <taxon>Pseudomonadati</taxon>
        <taxon>Bacteroidota</taxon>
        <taxon>Sphingobacteriia</taxon>
        <taxon>Sphingobacteriales</taxon>
        <taxon>Sphingobacteriaceae</taxon>
        <taxon>Pedobacter</taxon>
    </lineage>
</organism>
<keyword evidence="1" id="KW-0805">Transcription regulation</keyword>
<gene>
    <name evidence="5" type="ORF">SAMN06265348_1078</name>
</gene>
<dbReference type="PANTHER" id="PTHR43280:SF32">
    <property type="entry name" value="TRANSCRIPTIONAL REGULATORY PROTEIN"/>
    <property type="match status" value="1"/>
</dbReference>
<dbReference type="SMART" id="SM00342">
    <property type="entry name" value="HTH_ARAC"/>
    <property type="match status" value="1"/>
</dbReference>
<dbReference type="GO" id="GO:0003700">
    <property type="term" value="F:DNA-binding transcription factor activity"/>
    <property type="evidence" value="ECO:0007669"/>
    <property type="project" value="InterPro"/>
</dbReference>
<reference evidence="5 6" key="1">
    <citation type="submission" date="2017-05" db="EMBL/GenBank/DDBJ databases">
        <authorList>
            <person name="Varghese N."/>
            <person name="Submissions S."/>
        </authorList>
    </citation>
    <scope>NUCLEOTIDE SEQUENCE [LARGE SCALE GENOMIC DNA]</scope>
    <source>
        <strain evidence="5 6">DSM 19036</strain>
    </source>
</reference>